<dbReference type="OrthoDB" id="7189469at2"/>
<organism evidence="2 3">
    <name type="scientific">Mesorhizobium atlanticum</name>
    <dbReference type="NCBI Taxonomy" id="2233532"/>
    <lineage>
        <taxon>Bacteria</taxon>
        <taxon>Pseudomonadati</taxon>
        <taxon>Pseudomonadota</taxon>
        <taxon>Alphaproteobacteria</taxon>
        <taxon>Hyphomicrobiales</taxon>
        <taxon>Phyllobacteriaceae</taxon>
        <taxon>Mesorhizobium</taxon>
    </lineage>
</organism>
<comment type="caution">
    <text evidence="2">The sequence shown here is derived from an EMBL/GenBank/DDBJ whole genome shotgun (WGS) entry which is preliminary data.</text>
</comment>
<reference evidence="2 3" key="1">
    <citation type="submission" date="2018-07" db="EMBL/GenBank/DDBJ databases">
        <title>Diversity of Mesorhizobium strains in Brazil.</title>
        <authorList>
            <person name="Helene L.C.F."/>
            <person name="Dall'Agnol R."/>
            <person name="Delamuta J.R.M."/>
            <person name="Hungria M."/>
        </authorList>
    </citation>
    <scope>NUCLEOTIDE SEQUENCE [LARGE SCALE GENOMIC DNA]</scope>
    <source>
        <strain evidence="2 3">CNPSo 3140</strain>
    </source>
</reference>
<feature type="compositionally biased region" description="Basic and acidic residues" evidence="1">
    <location>
        <begin position="22"/>
        <end position="44"/>
    </location>
</feature>
<feature type="region of interest" description="Disordered" evidence="1">
    <location>
        <begin position="91"/>
        <end position="141"/>
    </location>
</feature>
<feature type="region of interest" description="Disordered" evidence="1">
    <location>
        <begin position="22"/>
        <end position="48"/>
    </location>
</feature>
<dbReference type="AlphaFoldDB" id="A0A330GY83"/>
<proteinExistence type="predicted"/>
<evidence type="ECO:0000256" key="1">
    <source>
        <dbReference type="SAM" id="MobiDB-lite"/>
    </source>
</evidence>
<dbReference type="Pfam" id="PF10691">
    <property type="entry name" value="DUF2497"/>
    <property type="match status" value="1"/>
</dbReference>
<keyword evidence="3" id="KW-1185">Reference proteome</keyword>
<dbReference type="RefSeq" id="WP_112127531.1">
    <property type="nucleotide sequence ID" value="NZ_QMBQ01000003.1"/>
</dbReference>
<gene>
    <name evidence="2" type="ORF">DPM35_12345</name>
</gene>
<evidence type="ECO:0000313" key="3">
    <source>
        <dbReference type="Proteomes" id="UP000251956"/>
    </source>
</evidence>
<dbReference type="Proteomes" id="UP000251956">
    <property type="component" value="Unassembled WGS sequence"/>
</dbReference>
<name>A0A330GY83_9HYPH</name>
<protein>
    <submittedName>
        <fullName evidence="2">DUF2497 domain-containing protein</fullName>
    </submittedName>
</protein>
<accession>A0A330GY83</accession>
<dbReference type="EMBL" id="QMBQ01000003">
    <property type="protein sequence ID" value="RAZ77265.1"/>
    <property type="molecule type" value="Genomic_DNA"/>
</dbReference>
<sequence length="274" mass="28884">MATASSAQREPSMEEILASIRRIIEDSDTGRKQPAEAGELRQDLEPAVVNMPPAAVPAVEVDAFRSELHAEAGPRRPATLAEVQAQLAATDPVLAHAEARPEPVKAAPANPAEAGATRAVEPSAPAAANRPAAANAPQTAETIVADWRREIAAAGGSTVTAKPAVRAPEAAPRVEIDKEEPAVETVVHAGAPQASAPEAQPSRPAILSEHTGRQVAAAFGELSDAFASRGKKSFDEMAEEMLRPMLQDWLDNNLPTLVERLVREEIERVARGAQ</sequence>
<evidence type="ECO:0000313" key="2">
    <source>
        <dbReference type="EMBL" id="RAZ77265.1"/>
    </source>
</evidence>
<dbReference type="InterPro" id="IPR019632">
    <property type="entry name" value="DUF2497"/>
</dbReference>
<feature type="region of interest" description="Disordered" evidence="1">
    <location>
        <begin position="154"/>
        <end position="179"/>
    </location>
</feature>
<feature type="compositionally biased region" description="Low complexity" evidence="1">
    <location>
        <begin position="104"/>
        <end position="137"/>
    </location>
</feature>